<evidence type="ECO:0000313" key="5">
    <source>
        <dbReference type="Proteomes" id="UP000318017"/>
    </source>
</evidence>
<dbReference type="PANTHER" id="PTHR42796:SF4">
    <property type="entry name" value="FUMARYLACETOACETATE HYDROLASE DOMAIN-CONTAINING PROTEIN 2A"/>
    <property type="match status" value="1"/>
</dbReference>
<dbReference type="GO" id="GO:0050385">
    <property type="term" value="F:ureidoglycolate lyase activity"/>
    <property type="evidence" value="ECO:0007669"/>
    <property type="project" value="UniProtKB-EC"/>
</dbReference>
<dbReference type="Pfam" id="PF01557">
    <property type="entry name" value="FAA_hydrolase"/>
    <property type="match status" value="1"/>
</dbReference>
<dbReference type="FunFam" id="3.90.850.10:FF:000002">
    <property type="entry name" value="2-hydroxyhepta-2,4-diene-1,7-dioate isomerase"/>
    <property type="match status" value="1"/>
</dbReference>
<name>A0A518G7N7_9BACT</name>
<feature type="domain" description="Fumarylacetoacetase-like C-terminal" evidence="3">
    <location>
        <begin position="76"/>
        <end position="282"/>
    </location>
</feature>
<sequence>MFQLIRFQVPGQAESWGMQSDEGMRDLGRSFPEVGTLLEAIGQWDSLRPRIEAALKDAPLAPAGARLLCPVPPHGKTICIGLNYRDHALESGMDIPSEPVVFNKLPGALCGPNDEVPLPSCSSKVDYEAELVMVIGKRAWQVSEADAADYIFGYTCGHDVSARDWQLGRPGGQWLLGKSFPNFAPIGPAIVPSEFVPQPTNLPISLRINGETLQDSSTKQLIFNPNELVAFLSQCCVLEPGDVIFTGTPPGVGAARKPPRFLAAGDVVEVEIKGIGVLTNRFVPG</sequence>
<dbReference type="AlphaFoldDB" id="A0A518G7N7"/>
<dbReference type="InterPro" id="IPR036663">
    <property type="entry name" value="Fumarylacetoacetase_C_sf"/>
</dbReference>
<reference evidence="4 5" key="1">
    <citation type="submission" date="2019-02" db="EMBL/GenBank/DDBJ databases">
        <title>Deep-cultivation of Planctomycetes and their phenomic and genomic characterization uncovers novel biology.</title>
        <authorList>
            <person name="Wiegand S."/>
            <person name="Jogler M."/>
            <person name="Boedeker C."/>
            <person name="Pinto D."/>
            <person name="Vollmers J."/>
            <person name="Rivas-Marin E."/>
            <person name="Kohn T."/>
            <person name="Peeters S.H."/>
            <person name="Heuer A."/>
            <person name="Rast P."/>
            <person name="Oberbeckmann S."/>
            <person name="Bunk B."/>
            <person name="Jeske O."/>
            <person name="Meyerdierks A."/>
            <person name="Storesund J.E."/>
            <person name="Kallscheuer N."/>
            <person name="Luecker S."/>
            <person name="Lage O.M."/>
            <person name="Pohl T."/>
            <person name="Merkel B.J."/>
            <person name="Hornburger P."/>
            <person name="Mueller R.-W."/>
            <person name="Bruemmer F."/>
            <person name="Labrenz M."/>
            <person name="Spormann A.M."/>
            <person name="Op den Camp H."/>
            <person name="Overmann J."/>
            <person name="Amann R."/>
            <person name="Jetten M.S.M."/>
            <person name="Mascher T."/>
            <person name="Medema M.H."/>
            <person name="Devos D.P."/>
            <person name="Kaster A.-K."/>
            <person name="Ovreas L."/>
            <person name="Rohde M."/>
            <person name="Galperin M.Y."/>
            <person name="Jogler C."/>
        </authorList>
    </citation>
    <scope>NUCLEOTIDE SEQUENCE [LARGE SCALE GENOMIC DNA]</scope>
    <source>
        <strain evidence="4 5">Q31a</strain>
    </source>
</reference>
<accession>A0A518G7N7</accession>
<keyword evidence="4" id="KW-0456">Lyase</keyword>
<evidence type="ECO:0000256" key="1">
    <source>
        <dbReference type="ARBA" id="ARBA00010211"/>
    </source>
</evidence>
<dbReference type="InterPro" id="IPR011234">
    <property type="entry name" value="Fumarylacetoacetase-like_C"/>
</dbReference>
<dbReference type="EC" id="4.3.2.3" evidence="4"/>
<dbReference type="InterPro" id="IPR051121">
    <property type="entry name" value="FAH"/>
</dbReference>
<dbReference type="KEGG" id="ahel:Q31a_29190"/>
<organism evidence="4 5">
    <name type="scientific">Aureliella helgolandensis</name>
    <dbReference type="NCBI Taxonomy" id="2527968"/>
    <lineage>
        <taxon>Bacteria</taxon>
        <taxon>Pseudomonadati</taxon>
        <taxon>Planctomycetota</taxon>
        <taxon>Planctomycetia</taxon>
        <taxon>Pirellulales</taxon>
        <taxon>Pirellulaceae</taxon>
        <taxon>Aureliella</taxon>
    </lineage>
</organism>
<evidence type="ECO:0000256" key="2">
    <source>
        <dbReference type="ARBA" id="ARBA00022723"/>
    </source>
</evidence>
<dbReference type="Gene3D" id="3.90.850.10">
    <property type="entry name" value="Fumarylacetoacetase-like, C-terminal domain"/>
    <property type="match status" value="1"/>
</dbReference>
<evidence type="ECO:0000313" key="4">
    <source>
        <dbReference type="EMBL" id="QDV24599.1"/>
    </source>
</evidence>
<keyword evidence="2" id="KW-0479">Metal-binding</keyword>
<dbReference type="RefSeq" id="WP_145078418.1">
    <property type="nucleotide sequence ID" value="NZ_CP036298.1"/>
</dbReference>
<dbReference type="Proteomes" id="UP000318017">
    <property type="component" value="Chromosome"/>
</dbReference>
<dbReference type="GO" id="GO:0046872">
    <property type="term" value="F:metal ion binding"/>
    <property type="evidence" value="ECO:0007669"/>
    <property type="project" value="UniProtKB-KW"/>
</dbReference>
<comment type="similarity">
    <text evidence="1">Belongs to the FAH family.</text>
</comment>
<evidence type="ECO:0000259" key="3">
    <source>
        <dbReference type="Pfam" id="PF01557"/>
    </source>
</evidence>
<dbReference type="OrthoDB" id="9805307at2"/>
<gene>
    <name evidence="4" type="ORF">Q31a_29190</name>
</gene>
<dbReference type="PANTHER" id="PTHR42796">
    <property type="entry name" value="FUMARYLACETOACETATE HYDROLASE DOMAIN-CONTAINING PROTEIN 2A-RELATED"/>
    <property type="match status" value="1"/>
</dbReference>
<dbReference type="EMBL" id="CP036298">
    <property type="protein sequence ID" value="QDV24599.1"/>
    <property type="molecule type" value="Genomic_DNA"/>
</dbReference>
<dbReference type="GO" id="GO:0016853">
    <property type="term" value="F:isomerase activity"/>
    <property type="evidence" value="ECO:0007669"/>
    <property type="project" value="UniProtKB-ARBA"/>
</dbReference>
<keyword evidence="5" id="KW-1185">Reference proteome</keyword>
<dbReference type="SUPFAM" id="SSF56529">
    <property type="entry name" value="FAH"/>
    <property type="match status" value="1"/>
</dbReference>
<dbReference type="GO" id="GO:0019752">
    <property type="term" value="P:carboxylic acid metabolic process"/>
    <property type="evidence" value="ECO:0007669"/>
    <property type="project" value="UniProtKB-ARBA"/>
</dbReference>
<protein>
    <submittedName>
        <fullName evidence="4">Ureidoglycolate lyase</fullName>
        <ecNumber evidence="4">4.3.2.3</ecNumber>
    </submittedName>
</protein>
<proteinExistence type="inferred from homology"/>